<dbReference type="PROSITE" id="PS00518">
    <property type="entry name" value="ZF_RING_1"/>
    <property type="match status" value="1"/>
</dbReference>
<dbReference type="InterPro" id="IPR050143">
    <property type="entry name" value="TRIM/RBCC"/>
</dbReference>
<dbReference type="InterPro" id="IPR043136">
    <property type="entry name" value="B30.2/SPRY_sf"/>
</dbReference>
<evidence type="ECO:0000256" key="1">
    <source>
        <dbReference type="ARBA" id="ARBA00022723"/>
    </source>
</evidence>
<name>A0A4U5V6Z4_COLLU</name>
<keyword evidence="2 4" id="KW-0863">Zinc-finger</keyword>
<dbReference type="PRINTS" id="PR01407">
    <property type="entry name" value="BUTYPHLNCDUF"/>
</dbReference>
<dbReference type="SMART" id="SM00449">
    <property type="entry name" value="SPRY"/>
    <property type="match status" value="1"/>
</dbReference>
<feature type="domain" description="B30.2/SPRY" evidence="8">
    <location>
        <begin position="330"/>
        <end position="522"/>
    </location>
</feature>
<accession>A0A4U5V6Z4</accession>
<dbReference type="InterPro" id="IPR013320">
    <property type="entry name" value="ConA-like_dom_sf"/>
</dbReference>
<dbReference type="InterPro" id="IPR006574">
    <property type="entry name" value="PRY"/>
</dbReference>
<dbReference type="InterPro" id="IPR013083">
    <property type="entry name" value="Znf_RING/FYVE/PHD"/>
</dbReference>
<protein>
    <submittedName>
        <fullName evidence="9">Zinc-binding protein A33</fullName>
    </submittedName>
</protein>
<evidence type="ECO:0000256" key="3">
    <source>
        <dbReference type="ARBA" id="ARBA00022833"/>
    </source>
</evidence>
<dbReference type="PROSITE" id="PS50188">
    <property type="entry name" value="B302_SPRY"/>
    <property type="match status" value="1"/>
</dbReference>
<dbReference type="InterPro" id="IPR001870">
    <property type="entry name" value="B30.2/SPRY"/>
</dbReference>
<evidence type="ECO:0000313" key="9">
    <source>
        <dbReference type="EMBL" id="TKS82305.1"/>
    </source>
</evidence>
<dbReference type="PANTHER" id="PTHR24103">
    <property type="entry name" value="E3 UBIQUITIN-PROTEIN LIGASE TRIM"/>
    <property type="match status" value="1"/>
</dbReference>
<dbReference type="Pfam" id="PF00622">
    <property type="entry name" value="SPRY"/>
    <property type="match status" value="1"/>
</dbReference>
<dbReference type="Pfam" id="PF13445">
    <property type="entry name" value="zf-RING_UBOX"/>
    <property type="match status" value="1"/>
</dbReference>
<dbReference type="Gene3D" id="2.60.120.920">
    <property type="match status" value="1"/>
</dbReference>
<dbReference type="InterPro" id="IPR017907">
    <property type="entry name" value="Znf_RING_CS"/>
</dbReference>
<dbReference type="SMART" id="SM00589">
    <property type="entry name" value="PRY"/>
    <property type="match status" value="1"/>
</dbReference>
<keyword evidence="3" id="KW-0862">Zinc</keyword>
<dbReference type="STRING" id="240159.A0A4U5V6Z4"/>
<dbReference type="SMART" id="SM00336">
    <property type="entry name" value="BBOX"/>
    <property type="match status" value="1"/>
</dbReference>
<evidence type="ECO:0000256" key="4">
    <source>
        <dbReference type="PROSITE-ProRule" id="PRU00024"/>
    </source>
</evidence>
<dbReference type="CDD" id="cd12893">
    <property type="entry name" value="SPRY_PRY_TRIM35"/>
    <property type="match status" value="1"/>
</dbReference>
<evidence type="ECO:0000259" key="6">
    <source>
        <dbReference type="PROSITE" id="PS50089"/>
    </source>
</evidence>
<keyword evidence="5" id="KW-0175">Coiled coil</keyword>
<dbReference type="SUPFAM" id="SSF49899">
    <property type="entry name" value="Concanavalin A-like lectins/glucanases"/>
    <property type="match status" value="1"/>
</dbReference>
<dbReference type="Pfam" id="PF00643">
    <property type="entry name" value="zf-B_box"/>
    <property type="match status" value="1"/>
</dbReference>
<feature type="coiled-coil region" evidence="5">
    <location>
        <begin position="249"/>
        <end position="290"/>
    </location>
</feature>
<dbReference type="Gene3D" id="3.30.160.60">
    <property type="entry name" value="Classic Zinc Finger"/>
    <property type="match status" value="1"/>
</dbReference>
<dbReference type="SMART" id="SM00184">
    <property type="entry name" value="RING"/>
    <property type="match status" value="1"/>
</dbReference>
<evidence type="ECO:0000259" key="7">
    <source>
        <dbReference type="PROSITE" id="PS50119"/>
    </source>
</evidence>
<dbReference type="EMBL" id="CM014091">
    <property type="protein sequence ID" value="TKS82305.1"/>
    <property type="molecule type" value="Genomic_DNA"/>
</dbReference>
<organism evidence="9 10">
    <name type="scientific">Collichthys lucidus</name>
    <name type="common">Big head croaker</name>
    <name type="synonym">Sciaena lucida</name>
    <dbReference type="NCBI Taxonomy" id="240159"/>
    <lineage>
        <taxon>Eukaryota</taxon>
        <taxon>Metazoa</taxon>
        <taxon>Chordata</taxon>
        <taxon>Craniata</taxon>
        <taxon>Vertebrata</taxon>
        <taxon>Euteleostomi</taxon>
        <taxon>Actinopterygii</taxon>
        <taxon>Neopterygii</taxon>
        <taxon>Teleostei</taxon>
        <taxon>Neoteleostei</taxon>
        <taxon>Acanthomorphata</taxon>
        <taxon>Eupercaria</taxon>
        <taxon>Sciaenidae</taxon>
        <taxon>Collichthys</taxon>
    </lineage>
</organism>
<reference evidence="9 10" key="1">
    <citation type="submission" date="2019-01" db="EMBL/GenBank/DDBJ databases">
        <title>Genome Assembly of Collichthys lucidus.</title>
        <authorList>
            <person name="Cai M."/>
            <person name="Xiao S."/>
        </authorList>
    </citation>
    <scope>NUCLEOTIDE SEQUENCE [LARGE SCALE GENOMIC DNA]</scope>
    <source>
        <strain evidence="9">JT15FE1705JMU</strain>
        <tissue evidence="9">Muscle</tissue>
    </source>
</reference>
<dbReference type="FunFam" id="2.60.120.920:FF:000004">
    <property type="entry name" value="Butyrophilin subfamily 1 member A1"/>
    <property type="match status" value="1"/>
</dbReference>
<dbReference type="InterPro" id="IPR003877">
    <property type="entry name" value="SPRY_dom"/>
</dbReference>
<dbReference type="InterPro" id="IPR000315">
    <property type="entry name" value="Znf_B-box"/>
</dbReference>
<dbReference type="SUPFAM" id="SSF57850">
    <property type="entry name" value="RING/U-box"/>
    <property type="match status" value="1"/>
</dbReference>
<keyword evidence="10" id="KW-1185">Reference proteome</keyword>
<dbReference type="InterPro" id="IPR001841">
    <property type="entry name" value="Znf_RING"/>
</dbReference>
<dbReference type="InterPro" id="IPR027370">
    <property type="entry name" value="Znf-RING_euk"/>
</dbReference>
<sequence length="525" mass="59632">MHSKDRERHSGTSVCCVTLRFLKTKVRKRAREEMADSMDEDMAQEEPLPLQQDLTCSVFFRDPVLLPCSHSFCRECLQGSMKVNMNCPLCRTVFEEGNIISNRALSDACETFQKHSTVRPSQKRAAEDSCNLHLKPLELYCEKDEEPVCVDCVSLHNMHRLFTLRDGASSCKRELSFKVQIFEKKVESYKKMTHKLSNAKGYVKVKLLSHLELSVKQQERFIGIKPSRRRGRSRRSLRGSIRLLVTEEALRLKALATEEEQKIAAIEELIEKTNKDVVTLKELIDSLKKEMGNDDLPLLRNFQNLKRKAQWPRDDPCLPDDSLLDMGAHVGSLSFKIWKNLQAHVKYNPVLLNPNTASPWLSLNADLTNVKESAERLTAPDNPERFDPCVFILGAEGYNSGKHKWDVIVGDNPKWILGVCKESVARKKKFTVSTNRGVFSIGLSKGVYTALTPERTELQVQQRPERIRIKLNVDKGEVSFWDAGSTKHIVTLTNTFDEKMFPIFGPGLHATPMTLAPGKIAVHTS</sequence>
<proteinExistence type="predicted"/>
<dbReference type="Proteomes" id="UP000298787">
    <property type="component" value="Chromosome 14"/>
</dbReference>
<evidence type="ECO:0000313" key="10">
    <source>
        <dbReference type="Proteomes" id="UP000298787"/>
    </source>
</evidence>
<dbReference type="PROSITE" id="PS50119">
    <property type="entry name" value="ZF_BBOX"/>
    <property type="match status" value="1"/>
</dbReference>
<feature type="domain" description="RING-type" evidence="6">
    <location>
        <begin position="56"/>
        <end position="91"/>
    </location>
</feature>
<dbReference type="SUPFAM" id="SSF57845">
    <property type="entry name" value="B-box zinc-binding domain"/>
    <property type="match status" value="1"/>
</dbReference>
<evidence type="ECO:0000256" key="5">
    <source>
        <dbReference type="SAM" id="Coils"/>
    </source>
</evidence>
<gene>
    <name evidence="9" type="ORF">D9C73_016414</name>
</gene>
<dbReference type="Pfam" id="PF13765">
    <property type="entry name" value="PRY"/>
    <property type="match status" value="1"/>
</dbReference>
<evidence type="ECO:0000256" key="2">
    <source>
        <dbReference type="ARBA" id="ARBA00022771"/>
    </source>
</evidence>
<feature type="domain" description="B box-type" evidence="7">
    <location>
        <begin position="125"/>
        <end position="164"/>
    </location>
</feature>
<dbReference type="PROSITE" id="PS50089">
    <property type="entry name" value="ZF_RING_2"/>
    <property type="match status" value="1"/>
</dbReference>
<dbReference type="Gene3D" id="3.30.40.10">
    <property type="entry name" value="Zinc/RING finger domain, C3HC4 (zinc finger)"/>
    <property type="match status" value="1"/>
</dbReference>
<keyword evidence="1" id="KW-0479">Metal-binding</keyword>
<dbReference type="GO" id="GO:0008270">
    <property type="term" value="F:zinc ion binding"/>
    <property type="evidence" value="ECO:0007669"/>
    <property type="project" value="UniProtKB-KW"/>
</dbReference>
<dbReference type="InterPro" id="IPR003879">
    <property type="entry name" value="Butyrophylin_SPRY"/>
</dbReference>
<evidence type="ECO:0000259" key="8">
    <source>
        <dbReference type="PROSITE" id="PS50188"/>
    </source>
</evidence>
<dbReference type="AlphaFoldDB" id="A0A4U5V6Z4"/>